<dbReference type="EMBL" id="PNBA02000008">
    <property type="protein sequence ID" value="KAG6415636.1"/>
    <property type="molecule type" value="Genomic_DNA"/>
</dbReference>
<keyword evidence="2" id="KW-0812">Transmembrane</keyword>
<gene>
    <name evidence="3" type="ORF">SASPL_123049</name>
</gene>
<feature type="region of interest" description="Disordered" evidence="1">
    <location>
        <begin position="361"/>
        <end position="431"/>
    </location>
</feature>
<protein>
    <recommendedName>
        <fullName evidence="5">Retrotransposon gag domain-containing protein</fullName>
    </recommendedName>
</protein>
<evidence type="ECO:0000313" key="3">
    <source>
        <dbReference type="EMBL" id="KAG6415636.1"/>
    </source>
</evidence>
<dbReference type="PANTHER" id="PTHR35046:SF18">
    <property type="entry name" value="RNA-DIRECTED DNA POLYMERASE"/>
    <property type="match status" value="1"/>
</dbReference>
<evidence type="ECO:0000313" key="4">
    <source>
        <dbReference type="Proteomes" id="UP000298416"/>
    </source>
</evidence>
<proteinExistence type="predicted"/>
<dbReference type="Proteomes" id="UP000298416">
    <property type="component" value="Unassembled WGS sequence"/>
</dbReference>
<feature type="transmembrane region" description="Helical" evidence="2">
    <location>
        <begin position="12"/>
        <end position="33"/>
    </location>
</feature>
<reference evidence="3" key="2">
    <citation type="submission" date="2020-08" db="EMBL/GenBank/DDBJ databases">
        <title>Plant Genome Project.</title>
        <authorList>
            <person name="Zhang R.-G."/>
        </authorList>
    </citation>
    <scope>NUCLEOTIDE SEQUENCE</scope>
    <source>
        <strain evidence="3">Huo1</strain>
        <tissue evidence="3">Leaf</tissue>
    </source>
</reference>
<accession>A0A8X8XQG3</accession>
<reference evidence="3" key="1">
    <citation type="submission" date="2018-01" db="EMBL/GenBank/DDBJ databases">
        <authorList>
            <person name="Mao J.F."/>
        </authorList>
    </citation>
    <scope>NUCLEOTIDE SEQUENCE</scope>
    <source>
        <strain evidence="3">Huo1</strain>
        <tissue evidence="3">Leaf</tissue>
    </source>
</reference>
<keyword evidence="2" id="KW-0472">Membrane</keyword>
<comment type="caution">
    <text evidence="3">The sequence shown here is derived from an EMBL/GenBank/DDBJ whole genome shotgun (WGS) entry which is preliminary data.</text>
</comment>
<evidence type="ECO:0000256" key="2">
    <source>
        <dbReference type="SAM" id="Phobius"/>
    </source>
</evidence>
<dbReference type="AlphaFoldDB" id="A0A8X8XQG3"/>
<name>A0A8X8XQG3_SALSN</name>
<feature type="region of interest" description="Disordered" evidence="1">
    <location>
        <begin position="157"/>
        <end position="177"/>
    </location>
</feature>
<keyword evidence="2" id="KW-1133">Transmembrane helix</keyword>
<organism evidence="3">
    <name type="scientific">Salvia splendens</name>
    <name type="common">Scarlet sage</name>
    <dbReference type="NCBI Taxonomy" id="180675"/>
    <lineage>
        <taxon>Eukaryota</taxon>
        <taxon>Viridiplantae</taxon>
        <taxon>Streptophyta</taxon>
        <taxon>Embryophyta</taxon>
        <taxon>Tracheophyta</taxon>
        <taxon>Spermatophyta</taxon>
        <taxon>Magnoliopsida</taxon>
        <taxon>eudicotyledons</taxon>
        <taxon>Gunneridae</taxon>
        <taxon>Pentapetalae</taxon>
        <taxon>asterids</taxon>
        <taxon>lamiids</taxon>
        <taxon>Lamiales</taxon>
        <taxon>Lamiaceae</taxon>
        <taxon>Nepetoideae</taxon>
        <taxon>Mentheae</taxon>
        <taxon>Salviinae</taxon>
        <taxon>Salvia</taxon>
        <taxon>Salvia subgen. Calosphace</taxon>
        <taxon>core Calosphace</taxon>
    </lineage>
</organism>
<evidence type="ECO:0000256" key="1">
    <source>
        <dbReference type="SAM" id="MobiDB-lite"/>
    </source>
</evidence>
<keyword evidence="4" id="KW-1185">Reference proteome</keyword>
<sequence>MVVWMIELISLAASNSLAVFCFCNVIIAILVVGGSKTSSDSDEIARPSPTIACLNQSSGEKESSTNHALLCNKGQDRSDFIKFILGSFDPLPCATLCLMVGNSGASNLYGHDHKDGVMFRRLEQHLDRHFDSIQTQIAGITQRMEILEMDVGSDTLKSKRLQHSTSDSSDNPEESIDEFASRRRNIRMQAHRHPRGDIKHNHEMGTGRKGASEFRLKIDIPSFDGTLNIEDFLDWVTDVDRFFEHVEVLNEKRAAMVACRLKSVAAAWWDMQLRDRELQGKARVFTWRKMRGMIVDEYLPADYDQTTRTKLSESTSQQVARCMEELKPQIRNRIGIQHIKTLRNAKSFALKAEQMIMIQQNPFRNQQNSDRTRPTGQTAGDTPAQQNNKKKGATEGFKNTPAQQQQGGRKPQSKPLFSTIHGEPEFCDPDGDGDMNDVDPDNDLLAGVCRRVLTAPKVEDSQTQRHQLFCTRCTIKGKIFTILIDGGSMDNIIGGKVARTLELQMEPHPNPYNLGWIATTSGGIHVAQRCKFDVGSCHDGRTNTYSFEKGVRDLYYYPYIVGNGSPLWNWSRCAPRGLISNKNFGGQTQHLH</sequence>
<dbReference type="PANTHER" id="PTHR35046">
    <property type="entry name" value="ZINC KNUCKLE (CCHC-TYPE) FAMILY PROTEIN"/>
    <property type="match status" value="1"/>
</dbReference>
<evidence type="ECO:0008006" key="5">
    <source>
        <dbReference type="Google" id="ProtNLM"/>
    </source>
</evidence>
<feature type="compositionally biased region" description="Polar residues" evidence="1">
    <location>
        <begin position="361"/>
        <end position="387"/>
    </location>
</feature>